<reference evidence="1 2" key="1">
    <citation type="submission" date="2020-05" db="EMBL/GenBank/DDBJ databases">
        <authorList>
            <person name="Campoy J."/>
            <person name="Schneeberger K."/>
            <person name="Spophaly S."/>
        </authorList>
    </citation>
    <scope>NUCLEOTIDE SEQUENCE [LARGE SCALE GENOMIC DNA]</scope>
    <source>
        <strain evidence="1">PruArmRojPasFocal</strain>
    </source>
</reference>
<proteinExistence type="predicted"/>
<name>A0A6J5UBD1_PRUAR</name>
<evidence type="ECO:0000313" key="1">
    <source>
        <dbReference type="EMBL" id="CAB4272927.1"/>
    </source>
</evidence>
<dbReference type="AlphaFoldDB" id="A0A6J5UBD1"/>
<gene>
    <name evidence="1" type="ORF">CURHAP_LOCUS19806</name>
</gene>
<dbReference type="EMBL" id="CAEKDK010000003">
    <property type="protein sequence ID" value="CAB4272927.1"/>
    <property type="molecule type" value="Genomic_DNA"/>
</dbReference>
<sequence>MAVTRCVLRWELMAVTRCVVGWELMEEMKAWRGEEVVSDEEGIICSPFTHGSH</sequence>
<organism evidence="1 2">
    <name type="scientific">Prunus armeniaca</name>
    <name type="common">Apricot</name>
    <name type="synonym">Armeniaca vulgaris</name>
    <dbReference type="NCBI Taxonomy" id="36596"/>
    <lineage>
        <taxon>Eukaryota</taxon>
        <taxon>Viridiplantae</taxon>
        <taxon>Streptophyta</taxon>
        <taxon>Embryophyta</taxon>
        <taxon>Tracheophyta</taxon>
        <taxon>Spermatophyta</taxon>
        <taxon>Magnoliopsida</taxon>
        <taxon>eudicotyledons</taxon>
        <taxon>Gunneridae</taxon>
        <taxon>Pentapetalae</taxon>
        <taxon>rosids</taxon>
        <taxon>fabids</taxon>
        <taxon>Rosales</taxon>
        <taxon>Rosaceae</taxon>
        <taxon>Amygdaloideae</taxon>
        <taxon>Amygdaleae</taxon>
        <taxon>Prunus</taxon>
    </lineage>
</organism>
<protein>
    <submittedName>
        <fullName evidence="1">Uncharacterized protein</fullName>
    </submittedName>
</protein>
<accession>A0A6J5UBD1</accession>
<evidence type="ECO:0000313" key="2">
    <source>
        <dbReference type="Proteomes" id="UP000507222"/>
    </source>
</evidence>
<dbReference type="Proteomes" id="UP000507222">
    <property type="component" value="Unassembled WGS sequence"/>
</dbReference>